<dbReference type="Proteomes" id="UP001057580">
    <property type="component" value="Chromosome"/>
</dbReference>
<dbReference type="Gene3D" id="3.30.70.2200">
    <property type="match status" value="1"/>
</dbReference>
<gene>
    <name evidence="1" type="ORF">N0B31_12890</name>
</gene>
<organism evidence="1 2">
    <name type="scientific">Salinirubellus salinus</name>
    <dbReference type="NCBI Taxonomy" id="1364945"/>
    <lineage>
        <taxon>Archaea</taxon>
        <taxon>Methanobacteriati</taxon>
        <taxon>Methanobacteriota</taxon>
        <taxon>Stenosarchaea group</taxon>
        <taxon>Halobacteria</taxon>
        <taxon>Halobacteriales</taxon>
        <taxon>Natronomonadaceae</taxon>
        <taxon>Salinirubellus</taxon>
    </lineage>
</organism>
<evidence type="ECO:0000313" key="1">
    <source>
        <dbReference type="EMBL" id="UWM53045.1"/>
    </source>
</evidence>
<name>A0A9E7QZS0_9EURY</name>
<proteinExistence type="predicted"/>
<sequence length="239" mass="25115">MRLLVGIDDTDSVDSDHGTGWVSRDLGAELAAAHDLSWVGSVRQQFLVDDRVPYTTHNSAACLVFEVDDDRDDPREAVVADAGAYLADVMADVADPGLCVAPEADVPATVTAFGHRAQTDVVEKHEAHAVAEDAGVFLDEYGGTGDGVIGALGAVGLTAAGEDGRFIAYGDIREYGSRVTVSRLRSDGIAVVDTDGRPVEAGVVNTHGWIRPQLRDGAPRLPVELDGDGGDDLLRPANL</sequence>
<dbReference type="AlphaFoldDB" id="A0A9E7QZS0"/>
<accession>A0A9E7QZS0</accession>
<dbReference type="RefSeq" id="WP_260592040.1">
    <property type="nucleotide sequence ID" value="NZ_CP104003.1"/>
</dbReference>
<dbReference type="EMBL" id="CP104003">
    <property type="protein sequence ID" value="UWM53045.1"/>
    <property type="molecule type" value="Genomic_DNA"/>
</dbReference>
<evidence type="ECO:0000313" key="2">
    <source>
        <dbReference type="Proteomes" id="UP001057580"/>
    </source>
</evidence>
<dbReference type="KEGG" id="ssai:N0B31_12890"/>
<keyword evidence="2" id="KW-1185">Reference proteome</keyword>
<protein>
    <submittedName>
        <fullName evidence="1">Uncharacterized protein</fullName>
    </submittedName>
</protein>
<reference evidence="1" key="1">
    <citation type="submission" date="2022-09" db="EMBL/GenBank/DDBJ databases">
        <title>Diverse halophilic archaea isolated from saline environments.</title>
        <authorList>
            <person name="Cui H.-L."/>
        </authorList>
    </citation>
    <scope>NUCLEOTIDE SEQUENCE</scope>
    <source>
        <strain evidence="1">ZS-35-S2</strain>
    </source>
</reference>
<dbReference type="PANTHER" id="PTHR40705">
    <property type="entry name" value="TRNA(ILE2) 2-AGMATINYLCYTIDINE SYNTHETASE TIAS"/>
    <property type="match status" value="1"/>
</dbReference>
<dbReference type="GeneID" id="74943334"/>
<dbReference type="PANTHER" id="PTHR40705:SF2">
    <property type="entry name" value="DUF1743 DOMAIN-CONTAINING PROTEIN"/>
    <property type="match status" value="1"/>
</dbReference>